<proteinExistence type="predicted"/>
<sequence precursor="true">MKTALLLGLLSAASAAEPVTFERDVLPILNSHCLQCHGGLHRKAELDLRSITAAMTGGESGKAVAPGDPDASLLWKKIAADEMPKNPIKVSAEHKEVIRRWIAEGAKAVQRSSELVASDKPRTAEEIAKLIDDAIDRRLAEAAIPASPQADDGEFQRRVWLDLIGRIPTRAEAMAFLGNASPDKRANLIDELLARPEYGQYWARLWRDRVAVPIGAGEDLKGQYTGNFYKWLAEEFNKNRPWDELVRAMIAAEGEDPPIAFIRQCMDDGQPRAGKLAASVSRRFLGIQLQCAECHDHPFASWTQDEFWGLAAFFSRTAKVEHNPKKGENRKGIYDTVEGPRKTRFGLEPLERKDGGAVVIPVDAGPAAGGVVAAKYLGGETAQLDPKSPTRQLLAQWLTSPKNAQFARATVNRLWHQVFGRGLVEPVDSLDPENPPTHPELLDSLAGELAASKFDIKHLLRGMLLSRAYQRSHVALAENEPDKALYSHATCKVVAPEAFWECLVLSSGGDPDKGAISGASGTTLGGRSGFLKLFDTDEMDGAPSDYTQGIPQVLTLLNDAAMHKPNRLIEQVVREKGEPDEIVTRLYVAVLSRRPTEDELQTVRPFVIERNGTMDAYQAVWWALVNSPEFAVIP</sequence>
<feature type="chain" id="PRO_5022028758" evidence="4">
    <location>
        <begin position="16"/>
        <end position="634"/>
    </location>
</feature>
<dbReference type="GO" id="GO:0046872">
    <property type="term" value="F:metal ion binding"/>
    <property type="evidence" value="ECO:0007669"/>
    <property type="project" value="UniProtKB-KW"/>
</dbReference>
<dbReference type="InterPro" id="IPR022655">
    <property type="entry name" value="DUF1553"/>
</dbReference>
<protein>
    <submittedName>
        <fullName evidence="6">Planctomycete cytochrome C</fullName>
    </submittedName>
</protein>
<dbReference type="PANTHER" id="PTHR35889:SF3">
    <property type="entry name" value="F-BOX DOMAIN-CONTAINING PROTEIN"/>
    <property type="match status" value="1"/>
</dbReference>
<dbReference type="Pfam" id="PF07583">
    <property type="entry name" value="PSCyt2"/>
    <property type="match status" value="1"/>
</dbReference>
<reference evidence="6 7" key="1">
    <citation type="submission" date="2019-02" db="EMBL/GenBank/DDBJ databases">
        <title>Deep-cultivation of Planctomycetes and their phenomic and genomic characterization uncovers novel biology.</title>
        <authorList>
            <person name="Wiegand S."/>
            <person name="Jogler M."/>
            <person name="Boedeker C."/>
            <person name="Pinto D."/>
            <person name="Vollmers J."/>
            <person name="Rivas-Marin E."/>
            <person name="Kohn T."/>
            <person name="Peeters S.H."/>
            <person name="Heuer A."/>
            <person name="Rast P."/>
            <person name="Oberbeckmann S."/>
            <person name="Bunk B."/>
            <person name="Jeske O."/>
            <person name="Meyerdierks A."/>
            <person name="Storesund J.E."/>
            <person name="Kallscheuer N."/>
            <person name="Luecker S."/>
            <person name="Lage O.M."/>
            <person name="Pohl T."/>
            <person name="Merkel B.J."/>
            <person name="Hornburger P."/>
            <person name="Mueller R.-W."/>
            <person name="Bruemmer F."/>
            <person name="Labrenz M."/>
            <person name="Spormann A.M."/>
            <person name="Op den Camp H."/>
            <person name="Overmann J."/>
            <person name="Amann R."/>
            <person name="Jetten M.S.M."/>
            <person name="Mascher T."/>
            <person name="Medema M.H."/>
            <person name="Devos D.P."/>
            <person name="Kaster A.-K."/>
            <person name="Ovreas L."/>
            <person name="Rohde M."/>
            <person name="Galperin M.Y."/>
            <person name="Jogler C."/>
        </authorList>
    </citation>
    <scope>NUCLEOTIDE SEQUENCE [LARGE SCALE GENOMIC DNA]</scope>
    <source>
        <strain evidence="6 7">Pla85_3_4</strain>
    </source>
</reference>
<evidence type="ECO:0000313" key="6">
    <source>
        <dbReference type="EMBL" id="QDU96561.1"/>
    </source>
</evidence>
<organism evidence="6 7">
    <name type="scientific">Lignipirellula cremea</name>
    <dbReference type="NCBI Taxonomy" id="2528010"/>
    <lineage>
        <taxon>Bacteria</taxon>
        <taxon>Pseudomonadati</taxon>
        <taxon>Planctomycetota</taxon>
        <taxon>Planctomycetia</taxon>
        <taxon>Pirellulales</taxon>
        <taxon>Pirellulaceae</taxon>
        <taxon>Lignipirellula</taxon>
    </lineage>
</organism>
<dbReference type="Pfam" id="PF07635">
    <property type="entry name" value="PSCyt1"/>
    <property type="match status" value="1"/>
</dbReference>
<keyword evidence="1 3" id="KW-0479">Metal-binding</keyword>
<dbReference type="InterPro" id="IPR011429">
    <property type="entry name" value="Cyt_c_Planctomycete-type"/>
</dbReference>
<accession>A0A518DXJ9</accession>
<dbReference type="GO" id="GO:0020037">
    <property type="term" value="F:heme binding"/>
    <property type="evidence" value="ECO:0007669"/>
    <property type="project" value="InterPro"/>
</dbReference>
<dbReference type="PANTHER" id="PTHR35889">
    <property type="entry name" value="CYCLOINULO-OLIGOSACCHARIDE FRUCTANOTRANSFERASE-RELATED"/>
    <property type="match status" value="1"/>
</dbReference>
<feature type="domain" description="Cytochrome c" evidence="5">
    <location>
        <begin position="12"/>
        <end position="196"/>
    </location>
</feature>
<dbReference type="InterPro" id="IPR009056">
    <property type="entry name" value="Cyt_c-like_dom"/>
</dbReference>
<gene>
    <name evidence="6" type="ORF">Pla8534_43820</name>
</gene>
<dbReference type="KEGG" id="lcre:Pla8534_43820"/>
<dbReference type="Pfam" id="PF07587">
    <property type="entry name" value="PSD1"/>
    <property type="match status" value="1"/>
</dbReference>
<feature type="signal peptide" evidence="4">
    <location>
        <begin position="1"/>
        <end position="15"/>
    </location>
</feature>
<keyword evidence="4" id="KW-0732">Signal</keyword>
<dbReference type="AlphaFoldDB" id="A0A518DXJ9"/>
<name>A0A518DXJ9_9BACT</name>
<evidence type="ECO:0000256" key="1">
    <source>
        <dbReference type="ARBA" id="ARBA00022723"/>
    </source>
</evidence>
<keyword evidence="2 3" id="KW-0408">Iron</keyword>
<evidence type="ECO:0000313" key="7">
    <source>
        <dbReference type="Proteomes" id="UP000317648"/>
    </source>
</evidence>
<dbReference type="Proteomes" id="UP000317648">
    <property type="component" value="Chromosome"/>
</dbReference>
<dbReference type="RefSeq" id="WP_197442449.1">
    <property type="nucleotide sequence ID" value="NZ_CP036433.1"/>
</dbReference>
<dbReference type="GO" id="GO:0009055">
    <property type="term" value="F:electron transfer activity"/>
    <property type="evidence" value="ECO:0007669"/>
    <property type="project" value="InterPro"/>
</dbReference>
<evidence type="ECO:0000256" key="3">
    <source>
        <dbReference type="PROSITE-ProRule" id="PRU00433"/>
    </source>
</evidence>
<dbReference type="EMBL" id="CP036433">
    <property type="protein sequence ID" value="QDU96561.1"/>
    <property type="molecule type" value="Genomic_DNA"/>
</dbReference>
<dbReference type="InterPro" id="IPR011444">
    <property type="entry name" value="DUF1549"/>
</dbReference>
<dbReference type="PROSITE" id="PS51007">
    <property type="entry name" value="CYTC"/>
    <property type="match status" value="1"/>
</dbReference>
<keyword evidence="3" id="KW-0349">Heme</keyword>
<keyword evidence="7" id="KW-1185">Reference proteome</keyword>
<evidence type="ECO:0000259" key="5">
    <source>
        <dbReference type="PROSITE" id="PS51007"/>
    </source>
</evidence>
<evidence type="ECO:0000256" key="4">
    <source>
        <dbReference type="SAM" id="SignalP"/>
    </source>
</evidence>
<evidence type="ECO:0000256" key="2">
    <source>
        <dbReference type="ARBA" id="ARBA00023004"/>
    </source>
</evidence>